<comment type="caution">
    <text evidence="3">The sequence shown here is derived from an EMBL/GenBank/DDBJ whole genome shotgun (WGS) entry which is preliminary data.</text>
</comment>
<gene>
    <name evidence="3" type="ORF">DSM5745_00821</name>
</gene>
<keyword evidence="1" id="KW-0175">Coiled coil</keyword>
<name>A0A3D8T4P1_9EURO</name>
<evidence type="ECO:0000256" key="2">
    <source>
        <dbReference type="SAM" id="MobiDB-lite"/>
    </source>
</evidence>
<accession>A0A3D8T4P1</accession>
<feature type="coiled-coil region" evidence="1">
    <location>
        <begin position="196"/>
        <end position="223"/>
    </location>
</feature>
<protein>
    <submittedName>
        <fullName evidence="3">Uncharacterized protein</fullName>
    </submittedName>
</protein>
<feature type="compositionally biased region" description="Basic and acidic residues" evidence="2">
    <location>
        <begin position="127"/>
        <end position="136"/>
    </location>
</feature>
<organism evidence="3 4">
    <name type="scientific">Aspergillus mulundensis</name>
    <dbReference type="NCBI Taxonomy" id="1810919"/>
    <lineage>
        <taxon>Eukaryota</taxon>
        <taxon>Fungi</taxon>
        <taxon>Dikarya</taxon>
        <taxon>Ascomycota</taxon>
        <taxon>Pezizomycotina</taxon>
        <taxon>Eurotiomycetes</taxon>
        <taxon>Eurotiomycetidae</taxon>
        <taxon>Eurotiales</taxon>
        <taxon>Aspergillaceae</taxon>
        <taxon>Aspergillus</taxon>
        <taxon>Aspergillus subgen. Nidulantes</taxon>
    </lineage>
</organism>
<keyword evidence="4" id="KW-1185">Reference proteome</keyword>
<dbReference type="Proteomes" id="UP000256690">
    <property type="component" value="Unassembled WGS sequence"/>
</dbReference>
<feature type="compositionally biased region" description="Basic and acidic residues" evidence="2">
    <location>
        <begin position="101"/>
        <end position="120"/>
    </location>
</feature>
<dbReference type="EMBL" id="PVWQ01000001">
    <property type="protein sequence ID" value="RDW93499.1"/>
    <property type="molecule type" value="Genomic_DNA"/>
</dbReference>
<feature type="region of interest" description="Disordered" evidence="2">
    <location>
        <begin position="89"/>
        <end position="136"/>
    </location>
</feature>
<evidence type="ECO:0000313" key="4">
    <source>
        <dbReference type="Proteomes" id="UP000256690"/>
    </source>
</evidence>
<evidence type="ECO:0000256" key="1">
    <source>
        <dbReference type="SAM" id="Coils"/>
    </source>
</evidence>
<feature type="region of interest" description="Disordered" evidence="2">
    <location>
        <begin position="236"/>
        <end position="278"/>
    </location>
</feature>
<proteinExistence type="predicted"/>
<reference evidence="3 4" key="1">
    <citation type="journal article" date="2018" name="IMA Fungus">
        <title>IMA Genome-F 9: Draft genome sequence of Annulohypoxylon stygium, Aspergillus mulundensis, Berkeleyomyces basicola (syn. Thielaviopsis basicola), Ceratocystis smalleyi, two Cercospora beticola strains, Coleophoma cylindrospora, Fusarium fracticaudum, Phialophora cf. hyalina, and Morchella septimelata.</title>
        <authorList>
            <person name="Wingfield B.D."/>
            <person name="Bills G.F."/>
            <person name="Dong Y."/>
            <person name="Huang W."/>
            <person name="Nel W.J."/>
            <person name="Swalarsk-Parry B.S."/>
            <person name="Vaghefi N."/>
            <person name="Wilken P.M."/>
            <person name="An Z."/>
            <person name="de Beer Z.W."/>
            <person name="De Vos L."/>
            <person name="Chen L."/>
            <person name="Duong T.A."/>
            <person name="Gao Y."/>
            <person name="Hammerbacher A."/>
            <person name="Kikkert J.R."/>
            <person name="Li Y."/>
            <person name="Li H."/>
            <person name="Li K."/>
            <person name="Li Q."/>
            <person name="Liu X."/>
            <person name="Ma X."/>
            <person name="Naidoo K."/>
            <person name="Pethybridge S.J."/>
            <person name="Sun J."/>
            <person name="Steenkamp E.T."/>
            <person name="van der Nest M.A."/>
            <person name="van Wyk S."/>
            <person name="Wingfield M.J."/>
            <person name="Xiong C."/>
            <person name="Yue Q."/>
            <person name="Zhang X."/>
        </authorList>
    </citation>
    <scope>NUCLEOTIDE SEQUENCE [LARGE SCALE GENOMIC DNA]</scope>
    <source>
        <strain evidence="3 4">DSM 5745</strain>
    </source>
</reference>
<sequence>MQRFIIIRESADSAAWTISLDEFVLYSARCPGEMFDMIEATQMRQQARITELEDRLAKQEQAFQGTGGESTYSPKDLSYAKDLSQSKTIQLGESSGQVGKENGRRSCQPDETHEQLDDRTSGVQEPSCDRAEAEEDQHHARIMVEVSRTCEQMLPRIEELKRGLADMASEDYDMFTGKKDALAEMASLEDRMKSWMTGVTEEVNDLKGRLERLKDQHQDMLWRIWTVNPELDSRTLQNGLERASDNSEPPECPEDKSTNIRPPRANSQAPMHPFCDRP</sequence>
<dbReference type="AlphaFoldDB" id="A0A3D8T4P1"/>
<dbReference type="GeneID" id="38111191"/>
<dbReference type="RefSeq" id="XP_026608682.1">
    <property type="nucleotide sequence ID" value="XM_026742837.1"/>
</dbReference>
<evidence type="ECO:0000313" key="3">
    <source>
        <dbReference type="EMBL" id="RDW93499.1"/>
    </source>
</evidence>